<proteinExistence type="predicted"/>
<feature type="non-terminal residue" evidence="1">
    <location>
        <position position="493"/>
    </location>
</feature>
<name>A0A1D8MBQ7_9VIRU</name>
<protein>
    <submittedName>
        <fullName evidence="1">ORF2</fullName>
    </submittedName>
</protein>
<sequence length="493" mass="53801">MINGMWWMGVNAMKCLSADVKLAAIYIDGLNPQQLAKVPYVCDVRPKRHSSTTWTTNSYTIGSPQTASQGKGVQGDTLAQQNTVAPLVNTCTCTSAATGLPTHSLALSASELQTAGDELMAKHKQSKGGYMPRLWAELPPLTSAPVTLLAATNTAGITQVTWDGSTLHVYGSKPMELADCVKISIVVRQWQMHGRSHTEEFTLAGWSETLMLKAWDCCYSADCTVLNNHWGLVLGTSPSGNTHLIHYENAYQTEWAPVGVIACKHGAELGDAMPVDMGTAAVGWASWPDHVHLHMNQPMKPPNVRGNYPNVLGINIMPGSVFGFNTTKTGRAQAKANLSGYNRKGNTSRPDKVRCNTCGNMSDATGCGQCVTKLNQELDMPDRDTPLARLIRRAGYMITGSHLGRTHFSSMNNKEHYIVLNSCVDGMFQTPENWSLDRSLNSKFGWPNATLRLQPGAPSAVQFKACEEKHSVPQHVVAFGNAHWRFQAMQLQC</sequence>
<reference evidence="1" key="1">
    <citation type="journal article" date="2016" name="Virology">
        <title>Novel Endorna-like viruses, including three with two open reading frames, challenge the membership criteria and taxonomy of the Endornaviridae.</title>
        <authorList>
            <person name="Ong J.W."/>
            <person name="Li H."/>
            <person name="Sivasithamparam K."/>
            <person name="Dixon K.W."/>
            <person name="Jones M.G."/>
            <person name="Wylie S.J."/>
        </authorList>
    </citation>
    <scope>NUCLEOTIDE SEQUENCE</scope>
    <source>
        <strain evidence="1">Murdoch-17</strain>
    </source>
</reference>
<dbReference type="EMBL" id="KX355157">
    <property type="protein sequence ID" value="AOV81696.1"/>
    <property type="molecule type" value="Genomic_RNA"/>
</dbReference>
<organism evidence="1">
    <name type="scientific">Endornavirus-like virus</name>
    <dbReference type="NCBI Taxonomy" id="1906952"/>
    <lineage>
        <taxon>Viruses</taxon>
        <taxon>Riboviria</taxon>
        <taxon>Orthornavirae</taxon>
        <taxon>Kitrinoviricota</taxon>
        <taxon>Alsuviricetes</taxon>
        <taxon>Martellivirales</taxon>
        <taxon>Endornaviridae</taxon>
    </lineage>
</organism>
<evidence type="ECO:0000313" key="1">
    <source>
        <dbReference type="EMBL" id="AOV81696.1"/>
    </source>
</evidence>
<accession>A0A1D8MBQ7</accession>
<reference evidence="1" key="2">
    <citation type="submission" date="2016-05" db="EMBL/GenBank/DDBJ databases">
        <authorList>
            <person name="Lavstsen T."/>
            <person name="Jespersen J.S."/>
        </authorList>
    </citation>
    <scope>NUCLEOTIDE SEQUENCE</scope>
    <source>
        <strain evidence="1">Murdoch-17</strain>
    </source>
</reference>